<dbReference type="GO" id="GO:0004175">
    <property type="term" value="F:endopeptidase activity"/>
    <property type="evidence" value="ECO:0007669"/>
    <property type="project" value="UniProtKB-ARBA"/>
</dbReference>
<dbReference type="EMBL" id="LOPV01000349">
    <property type="protein sequence ID" value="KTG22740.1"/>
    <property type="molecule type" value="Genomic_DNA"/>
</dbReference>
<keyword evidence="2" id="KW-0472">Membrane</keyword>
<evidence type="ECO:0000259" key="3">
    <source>
        <dbReference type="Pfam" id="PF02517"/>
    </source>
</evidence>
<dbReference type="Proteomes" id="UP000053157">
    <property type="component" value="Unassembled WGS sequence"/>
</dbReference>
<dbReference type="InterPro" id="IPR042150">
    <property type="entry name" value="MmRce1-like"/>
</dbReference>
<feature type="transmembrane region" description="Helical" evidence="2">
    <location>
        <begin position="152"/>
        <end position="173"/>
    </location>
</feature>
<name>A0A0W1SA04_9EURY</name>
<feature type="transmembrane region" description="Helical" evidence="2">
    <location>
        <begin position="210"/>
        <end position="229"/>
    </location>
</feature>
<feature type="transmembrane region" description="Helical" evidence="2">
    <location>
        <begin position="185"/>
        <end position="203"/>
    </location>
</feature>
<keyword evidence="2" id="KW-1133">Transmembrane helix</keyword>
<feature type="compositionally biased region" description="Gly residues" evidence="1">
    <location>
        <begin position="286"/>
        <end position="295"/>
    </location>
</feature>
<keyword evidence="2" id="KW-0812">Transmembrane</keyword>
<keyword evidence="5" id="KW-1185">Reference proteome</keyword>
<comment type="caution">
    <text evidence="4">The sequence shown here is derived from an EMBL/GenBank/DDBJ whole genome shotgun (WGS) entry which is preliminary data.</text>
</comment>
<evidence type="ECO:0000256" key="1">
    <source>
        <dbReference type="SAM" id="MobiDB-lite"/>
    </source>
</evidence>
<dbReference type="AlphaFoldDB" id="A0A0W1SA04"/>
<feature type="domain" description="CAAX prenyl protease 2/Lysostaphin resistance protein A-like" evidence="3">
    <location>
        <begin position="120"/>
        <end position="222"/>
    </location>
</feature>
<evidence type="ECO:0000313" key="5">
    <source>
        <dbReference type="Proteomes" id="UP000053157"/>
    </source>
</evidence>
<proteinExistence type="predicted"/>
<feature type="transmembrane region" description="Helical" evidence="2">
    <location>
        <begin position="84"/>
        <end position="107"/>
    </location>
</feature>
<protein>
    <submittedName>
        <fullName evidence="4">Abortive infection protein</fullName>
    </submittedName>
</protein>
<feature type="transmembrane region" description="Helical" evidence="2">
    <location>
        <begin position="241"/>
        <end position="259"/>
    </location>
</feature>
<dbReference type="OrthoDB" id="28575at2157"/>
<organism evidence="4 5">
    <name type="scientific">Haloferax profundi</name>
    <dbReference type="NCBI Taxonomy" id="1544718"/>
    <lineage>
        <taxon>Archaea</taxon>
        <taxon>Methanobacteriati</taxon>
        <taxon>Methanobacteriota</taxon>
        <taxon>Stenosarchaea group</taxon>
        <taxon>Halobacteria</taxon>
        <taxon>Halobacteriales</taxon>
        <taxon>Haloferacaceae</taxon>
        <taxon>Haloferax</taxon>
    </lineage>
</organism>
<dbReference type="RefSeq" id="WP_058572761.1">
    <property type="nucleotide sequence ID" value="NZ_LOPV01000349.1"/>
</dbReference>
<feature type="region of interest" description="Disordered" evidence="1">
    <location>
        <begin position="271"/>
        <end position="295"/>
    </location>
</feature>
<dbReference type="InterPro" id="IPR003675">
    <property type="entry name" value="Rce1/LyrA-like_dom"/>
</dbReference>
<feature type="transmembrane region" description="Helical" evidence="2">
    <location>
        <begin position="12"/>
        <end position="31"/>
    </location>
</feature>
<feature type="transmembrane region" description="Helical" evidence="2">
    <location>
        <begin position="113"/>
        <end position="131"/>
    </location>
</feature>
<sequence length="295" mass="31068">MSSLADWIRTHRFVSFLGLTYLLTWVWWIPATLLVRGGDPPTYVSLLVLTGGFGPFLAAIVLAAATGDIRSWGRQLVSVRTSPLVWVAAIAVPVVLFGATLVLTVATGWSFDVAALGPPGLLGAVLLSSFIRGGLEEPGWRGYGLPVLQRRLGAFRASLVIGVVWAAWHIPLFAMPGSSQAGTSFVFYLLGVIAISVITTWLYNESGGRVLVPIAFHTTWNGISVYLAAGVTGGGILPSEASLAAAAWLLAGILVYRYGAERLSSKPLPTGGLSFEDVRPASEVETGGGVTSSND</sequence>
<evidence type="ECO:0000313" key="4">
    <source>
        <dbReference type="EMBL" id="KTG22740.1"/>
    </source>
</evidence>
<accession>A0A0W1SA04</accession>
<dbReference type="Pfam" id="PF02517">
    <property type="entry name" value="Rce1-like"/>
    <property type="match status" value="1"/>
</dbReference>
<dbReference type="PANTHER" id="PTHR35797">
    <property type="entry name" value="PROTEASE-RELATED"/>
    <property type="match status" value="1"/>
</dbReference>
<feature type="transmembrane region" description="Helical" evidence="2">
    <location>
        <begin position="43"/>
        <end position="64"/>
    </location>
</feature>
<evidence type="ECO:0000256" key="2">
    <source>
        <dbReference type="SAM" id="Phobius"/>
    </source>
</evidence>
<dbReference type="GO" id="GO:0080120">
    <property type="term" value="P:CAAX-box protein maturation"/>
    <property type="evidence" value="ECO:0007669"/>
    <property type="project" value="UniProtKB-ARBA"/>
</dbReference>
<reference evidence="4 5" key="1">
    <citation type="submission" date="2015-12" db="EMBL/GenBank/DDBJ databases">
        <title>Haloferax profundi sp. nov. isolated from the Discovery deep brine-seawater interface in the Red Sea.</title>
        <authorList>
            <person name="Zhang G."/>
            <person name="Stingl U."/>
            <person name="Rashid M."/>
        </authorList>
    </citation>
    <scope>NUCLEOTIDE SEQUENCE [LARGE SCALE GENOMIC DNA]</scope>
    <source>
        <strain evidence="4 5">SB29</strain>
    </source>
</reference>
<gene>
    <name evidence="4" type="ORF">AUR66_01645</name>
</gene>
<dbReference type="PANTHER" id="PTHR35797:SF1">
    <property type="entry name" value="PROTEASE"/>
    <property type="match status" value="1"/>
</dbReference>